<gene>
    <name evidence="2" type="ORF">STRINF_00473</name>
</gene>
<evidence type="ECO:0000313" key="2">
    <source>
        <dbReference type="EMBL" id="EDT48289.1"/>
    </source>
</evidence>
<evidence type="ECO:0000313" key="3">
    <source>
        <dbReference type="Proteomes" id="UP000005602"/>
    </source>
</evidence>
<keyword evidence="2" id="KW-0648">Protein biosynthesis</keyword>
<dbReference type="GeneID" id="69902537"/>
<dbReference type="Proteomes" id="UP000005602">
    <property type="component" value="Unassembled WGS sequence"/>
</dbReference>
<keyword evidence="3" id="KW-1185">Reference proteome</keyword>
<sequence>MIHLLDVQVDEFTIVLQSTKRPSFVEGWEDTAINIIKEFVELSELEVVLGNLKEATYSLPQGYSNGFIFEEAPYYFAIAYHADFIQMGVCIKFSAYAWMEYRKQYESLFSTPIQIHQFLTNINTSTLYTSRLSRIDIAIDFINEKVNVNTIYNQLSKKNQIARTAIGRKNNSTLSAITKNNITSTFYLGSKGKNIKGFLRVYDKKKEQIETMGIRYDEAIHYNDWVRFEAVYRGSYAHDLSDKLQTINNDVELKDLLVSALTDRYQFYYAKSNRLTTYTKKMLDLLHQRSFMFSSPSPRMNLLEQSQKHILNGSGLFSYLFKVWRIWGDEGLKKCLAFLHTEFENYEPNDDVLAWLKKYSPLYTKQGYPFK</sequence>
<reference evidence="2" key="2">
    <citation type="submission" date="2013-09" db="EMBL/GenBank/DDBJ databases">
        <title>Draft genome sequence of Streptococcus infantarius subsp. infantarius ATCC BAA-102.</title>
        <authorList>
            <person name="Sudarsanam P."/>
            <person name="Ley R."/>
            <person name="Guruge J."/>
            <person name="Turnbaugh P.J."/>
            <person name="Mahowald M."/>
            <person name="Liep D."/>
            <person name="Gordon J."/>
        </authorList>
    </citation>
    <scope>NUCLEOTIDE SEQUENCE</scope>
    <source>
        <strain evidence="2">ATCC BAA-102</strain>
    </source>
</reference>
<keyword evidence="2" id="KW-0396">Initiation factor</keyword>
<accession>A0ABP2DJC8</accession>
<dbReference type="GO" id="GO:0003743">
    <property type="term" value="F:translation initiation factor activity"/>
    <property type="evidence" value="ECO:0007669"/>
    <property type="project" value="UniProtKB-KW"/>
</dbReference>
<protein>
    <submittedName>
        <fullName evidence="2">Replication initiation factor</fullName>
    </submittedName>
</protein>
<organism evidence="2 3">
    <name type="scientific">Streptococcus infantarius subsp. infantarius ATCC BAA-102</name>
    <dbReference type="NCBI Taxonomy" id="471872"/>
    <lineage>
        <taxon>Bacteria</taxon>
        <taxon>Bacillati</taxon>
        <taxon>Bacillota</taxon>
        <taxon>Bacilli</taxon>
        <taxon>Lactobacillales</taxon>
        <taxon>Streptococcaceae</taxon>
        <taxon>Streptococcus</taxon>
    </lineage>
</organism>
<dbReference type="Pfam" id="PF02486">
    <property type="entry name" value="Rep_trans"/>
    <property type="match status" value="1"/>
</dbReference>
<reference evidence="2" key="1">
    <citation type="submission" date="2008-03" db="EMBL/GenBank/DDBJ databases">
        <authorList>
            <person name="Fulton L."/>
            <person name="Clifton S."/>
            <person name="Fulton B."/>
            <person name="Xu J."/>
            <person name="Minx P."/>
            <person name="Pepin K.H."/>
            <person name="Johnson M."/>
            <person name="Thiruvilangam P."/>
            <person name="Bhonagiri V."/>
            <person name="Nash W.E."/>
            <person name="Mardis E.R."/>
            <person name="Wilson R.K."/>
        </authorList>
    </citation>
    <scope>NUCLEOTIDE SEQUENCE</scope>
    <source>
        <strain evidence="2">ATCC BAA-102</strain>
    </source>
</reference>
<comment type="caution">
    <text evidence="2">The sequence shown here is derived from an EMBL/GenBank/DDBJ whole genome shotgun (WGS) entry which is preliminary data.</text>
</comment>
<evidence type="ECO:0000259" key="1">
    <source>
        <dbReference type="Pfam" id="PF02486"/>
    </source>
</evidence>
<proteinExistence type="predicted"/>
<name>A0ABP2DJC8_9STRE</name>
<dbReference type="InterPro" id="IPR003491">
    <property type="entry name" value="REP-like_C"/>
</dbReference>
<feature type="domain" description="Replication initiation protein-like C-terminal" evidence="1">
    <location>
        <begin position="131"/>
        <end position="274"/>
    </location>
</feature>
<dbReference type="EMBL" id="ABJK02000014">
    <property type="protein sequence ID" value="EDT48289.1"/>
    <property type="molecule type" value="Genomic_DNA"/>
</dbReference>
<dbReference type="RefSeq" id="WP_006531377.1">
    <property type="nucleotide sequence ID" value="NZ_DS572686.1"/>
</dbReference>